<dbReference type="PANTHER" id="PTHR34309">
    <property type="entry name" value="SLR1406 PROTEIN"/>
    <property type="match status" value="1"/>
</dbReference>
<comment type="caution">
    <text evidence="1">The sequence shown here is derived from an EMBL/GenBank/DDBJ whole genome shotgun (WGS) entry which is preliminary data.</text>
</comment>
<dbReference type="PANTHER" id="PTHR34309:SF1">
    <property type="entry name" value="PROTEIN GLCG"/>
    <property type="match status" value="1"/>
</dbReference>
<evidence type="ECO:0000313" key="1">
    <source>
        <dbReference type="EMBL" id="KAA9395709.1"/>
    </source>
</evidence>
<dbReference type="OrthoDB" id="4485197at2"/>
<organism evidence="1 2">
    <name type="scientific">Kocuria coralli</name>
    <dbReference type="NCBI Taxonomy" id="1461025"/>
    <lineage>
        <taxon>Bacteria</taxon>
        <taxon>Bacillati</taxon>
        <taxon>Actinomycetota</taxon>
        <taxon>Actinomycetes</taxon>
        <taxon>Micrococcales</taxon>
        <taxon>Micrococcaceae</taxon>
        <taxon>Kocuria</taxon>
    </lineage>
</organism>
<dbReference type="InterPro" id="IPR038084">
    <property type="entry name" value="PduO/GlcC-like_sf"/>
</dbReference>
<sequence length="188" mass="18571">MKRTRTLVPAAIAMALGAAVVLSGCGSQSGEGSAADDNTVSPVIQVAEQNIVSTSRLSAATAMIAAEAALAQCASDGLGAVSVAVVDRQGELQAFVRGDNAAQHTVDASRQKAYTAAAFGANTSDLVERADENGLHRLPGTLFMPGGVSVKAGDASIAGIGVGGAPSGMDDQSCAAAGLSAIEDRIEG</sequence>
<dbReference type="InterPro" id="IPR005624">
    <property type="entry name" value="PduO/GlcC-like"/>
</dbReference>
<dbReference type="Proteomes" id="UP000325957">
    <property type="component" value="Unassembled WGS sequence"/>
</dbReference>
<dbReference type="RefSeq" id="WP_158032514.1">
    <property type="nucleotide sequence ID" value="NZ_ML708610.1"/>
</dbReference>
<dbReference type="Pfam" id="PF03928">
    <property type="entry name" value="HbpS-like"/>
    <property type="match status" value="1"/>
</dbReference>
<accession>A0A5J5L1D1</accession>
<reference evidence="1 2" key="1">
    <citation type="submission" date="2019-05" db="EMBL/GenBank/DDBJ databases">
        <title>Kocuria coralli sp. nov., a novel actinobacterium isolated from coral reef seawater.</title>
        <authorList>
            <person name="Li J."/>
        </authorList>
    </citation>
    <scope>NUCLEOTIDE SEQUENCE [LARGE SCALE GENOMIC DNA]</scope>
    <source>
        <strain evidence="1 2">SCSIO 13007</strain>
    </source>
</reference>
<keyword evidence="2" id="KW-1185">Reference proteome</keyword>
<dbReference type="AlphaFoldDB" id="A0A5J5L1D1"/>
<name>A0A5J5L1D1_9MICC</name>
<dbReference type="SUPFAM" id="SSF143744">
    <property type="entry name" value="GlcG-like"/>
    <property type="match status" value="1"/>
</dbReference>
<dbReference type="PROSITE" id="PS51257">
    <property type="entry name" value="PROKAR_LIPOPROTEIN"/>
    <property type="match status" value="1"/>
</dbReference>
<evidence type="ECO:0000313" key="2">
    <source>
        <dbReference type="Proteomes" id="UP000325957"/>
    </source>
</evidence>
<dbReference type="Gene3D" id="3.30.450.150">
    <property type="entry name" value="Haem-degrading domain"/>
    <property type="match status" value="1"/>
</dbReference>
<dbReference type="EMBL" id="SZWF01000001">
    <property type="protein sequence ID" value="KAA9395709.1"/>
    <property type="molecule type" value="Genomic_DNA"/>
</dbReference>
<protein>
    <submittedName>
        <fullName evidence="1">Heme-binding protein</fullName>
    </submittedName>
</protein>
<dbReference type="InterPro" id="IPR052517">
    <property type="entry name" value="GlcG_carb_metab_protein"/>
</dbReference>
<proteinExistence type="predicted"/>
<gene>
    <name evidence="1" type="ORF">FCK90_01525</name>
</gene>